<evidence type="ECO:0000313" key="2">
    <source>
        <dbReference type="Proteomes" id="UP000024836"/>
    </source>
</evidence>
<reference evidence="1 2" key="1">
    <citation type="submission" date="2013-04" db="EMBL/GenBank/DDBJ databases">
        <title>Shimia sp. 22II-S11-Z10 Genome Sequencing.</title>
        <authorList>
            <person name="Lai Q."/>
            <person name="Li G."/>
            <person name="Shao Z."/>
        </authorList>
    </citation>
    <scope>NUCLEOTIDE SEQUENCE [LARGE SCALE GENOMIC DNA]</scope>
    <source>
        <strain evidence="2">22II-S11-Z10</strain>
    </source>
</reference>
<protein>
    <submittedName>
        <fullName evidence="1">Uncharacterized protein</fullName>
    </submittedName>
</protein>
<dbReference type="AlphaFoldDB" id="A0A058ZPT0"/>
<name>A0A058ZPT0_9RHOB</name>
<dbReference type="STRING" id="1461693.ATO10_00360"/>
<accession>A0A058ZPT0</accession>
<keyword evidence="2" id="KW-1185">Reference proteome</keyword>
<evidence type="ECO:0000313" key="1">
    <source>
        <dbReference type="EMBL" id="KCV83167.1"/>
    </source>
</evidence>
<comment type="caution">
    <text evidence="1">The sequence shown here is derived from an EMBL/GenBank/DDBJ whole genome shotgun (WGS) entry which is preliminary data.</text>
</comment>
<organism evidence="1 2">
    <name type="scientific">Actibacterium atlanticum</name>
    <dbReference type="NCBI Taxonomy" id="1461693"/>
    <lineage>
        <taxon>Bacteria</taxon>
        <taxon>Pseudomonadati</taxon>
        <taxon>Pseudomonadota</taxon>
        <taxon>Alphaproteobacteria</taxon>
        <taxon>Rhodobacterales</taxon>
        <taxon>Roseobacteraceae</taxon>
        <taxon>Actibacterium</taxon>
    </lineage>
</organism>
<proteinExistence type="predicted"/>
<dbReference type="Proteomes" id="UP000024836">
    <property type="component" value="Unassembled WGS sequence"/>
</dbReference>
<gene>
    <name evidence="1" type="ORF">ATO10_00360</name>
</gene>
<dbReference type="EMBL" id="AQQY01000001">
    <property type="protein sequence ID" value="KCV83167.1"/>
    <property type="molecule type" value="Genomic_DNA"/>
</dbReference>
<sequence>MSGAQHISAVSAGIGMVNQCLIAATSGGYSLRARGRRDGKARMTNTWCETRQLDGLTAMSAPSFGLRTSLKDQDTDALTLGGAAIGAGA</sequence>